<feature type="domain" description="DUF397" evidence="2">
    <location>
        <begin position="9"/>
        <end position="62"/>
    </location>
</feature>
<sequence length="69" mass="7340">MSTPDLSAAQWRKSSRSSGQGGQCVEIAGLAPMVAVRDSKDPNGPKLTLNAAAWHRLARQIKASEHDLA</sequence>
<dbReference type="InterPro" id="IPR007278">
    <property type="entry name" value="DUF397"/>
</dbReference>
<evidence type="ECO:0000256" key="1">
    <source>
        <dbReference type="SAM" id="MobiDB-lite"/>
    </source>
</evidence>
<dbReference type="EMBL" id="BAAARW010000016">
    <property type="protein sequence ID" value="GAA2426821.1"/>
    <property type="molecule type" value="Genomic_DNA"/>
</dbReference>
<feature type="region of interest" description="Disordered" evidence="1">
    <location>
        <begin position="1"/>
        <end position="23"/>
    </location>
</feature>
<dbReference type="Proteomes" id="UP001501231">
    <property type="component" value="Unassembled WGS sequence"/>
</dbReference>
<dbReference type="RefSeq" id="WP_344591230.1">
    <property type="nucleotide sequence ID" value="NZ_BAAARW010000016.1"/>
</dbReference>
<accession>A0ABN3JEX4</accession>
<organism evidence="3 4">
    <name type="scientific">Actinomadura vinacea</name>
    <dbReference type="NCBI Taxonomy" id="115336"/>
    <lineage>
        <taxon>Bacteria</taxon>
        <taxon>Bacillati</taxon>
        <taxon>Actinomycetota</taxon>
        <taxon>Actinomycetes</taxon>
        <taxon>Streptosporangiales</taxon>
        <taxon>Thermomonosporaceae</taxon>
        <taxon>Actinomadura</taxon>
    </lineage>
</organism>
<protein>
    <recommendedName>
        <fullName evidence="2">DUF397 domain-containing protein</fullName>
    </recommendedName>
</protein>
<gene>
    <name evidence="3" type="ORF">GCM10010191_44250</name>
</gene>
<name>A0ABN3JEX4_9ACTN</name>
<evidence type="ECO:0000313" key="4">
    <source>
        <dbReference type="Proteomes" id="UP001501231"/>
    </source>
</evidence>
<comment type="caution">
    <text evidence="3">The sequence shown here is derived from an EMBL/GenBank/DDBJ whole genome shotgun (WGS) entry which is preliminary data.</text>
</comment>
<keyword evidence="4" id="KW-1185">Reference proteome</keyword>
<reference evidence="3 4" key="1">
    <citation type="journal article" date="2019" name="Int. J. Syst. Evol. Microbiol.">
        <title>The Global Catalogue of Microorganisms (GCM) 10K type strain sequencing project: providing services to taxonomists for standard genome sequencing and annotation.</title>
        <authorList>
            <consortium name="The Broad Institute Genomics Platform"/>
            <consortium name="The Broad Institute Genome Sequencing Center for Infectious Disease"/>
            <person name="Wu L."/>
            <person name="Ma J."/>
        </authorList>
    </citation>
    <scope>NUCLEOTIDE SEQUENCE [LARGE SCALE GENOMIC DNA]</scope>
    <source>
        <strain evidence="3 4">JCM 3325</strain>
    </source>
</reference>
<proteinExistence type="predicted"/>
<dbReference type="Pfam" id="PF04149">
    <property type="entry name" value="DUF397"/>
    <property type="match status" value="1"/>
</dbReference>
<evidence type="ECO:0000259" key="2">
    <source>
        <dbReference type="Pfam" id="PF04149"/>
    </source>
</evidence>
<evidence type="ECO:0000313" key="3">
    <source>
        <dbReference type="EMBL" id="GAA2426821.1"/>
    </source>
</evidence>